<evidence type="ECO:0000313" key="2">
    <source>
        <dbReference type="EMBL" id="KAK2662482.1"/>
    </source>
</evidence>
<dbReference type="Proteomes" id="UP001280121">
    <property type="component" value="Unassembled WGS sequence"/>
</dbReference>
<dbReference type="InterPro" id="IPR000477">
    <property type="entry name" value="RT_dom"/>
</dbReference>
<dbReference type="EMBL" id="JANJYI010000001">
    <property type="protein sequence ID" value="KAK2662482.1"/>
    <property type="molecule type" value="Genomic_DNA"/>
</dbReference>
<dbReference type="PROSITE" id="PS50878">
    <property type="entry name" value="RT_POL"/>
    <property type="match status" value="1"/>
</dbReference>
<evidence type="ECO:0000259" key="1">
    <source>
        <dbReference type="PROSITE" id="PS50878"/>
    </source>
</evidence>
<comment type="caution">
    <text evidence="2">The sequence shown here is derived from an EMBL/GenBank/DDBJ whole genome shotgun (WGS) entry which is preliminary data.</text>
</comment>
<feature type="domain" description="Reverse transcriptase" evidence="1">
    <location>
        <begin position="1"/>
        <end position="147"/>
    </location>
</feature>
<dbReference type="PANTHER" id="PTHR46890:SF50">
    <property type="entry name" value="RNA-DIRECTED DNA POLYMERASE, EUKARYOTA, REVERSE TRANSCRIPTASE ZINC-BINDING DOMAIN PROTEIN-RELATED"/>
    <property type="match status" value="1"/>
</dbReference>
<dbReference type="AlphaFoldDB" id="A0AAD9XN94"/>
<dbReference type="Pfam" id="PF00078">
    <property type="entry name" value="RVT_1"/>
    <property type="match status" value="1"/>
</dbReference>
<accession>A0AAD9XN94</accession>
<evidence type="ECO:0000313" key="3">
    <source>
        <dbReference type="Proteomes" id="UP001280121"/>
    </source>
</evidence>
<gene>
    <name evidence="2" type="ORF">Ddye_001056</name>
</gene>
<dbReference type="PANTHER" id="PTHR46890">
    <property type="entry name" value="NON-LTR RETROLELEMENT REVERSE TRANSCRIPTASE-LIKE PROTEIN-RELATED"/>
    <property type="match status" value="1"/>
</dbReference>
<dbReference type="SUPFAM" id="SSF56672">
    <property type="entry name" value="DNA/RNA polymerases"/>
    <property type="match status" value="1"/>
</dbReference>
<dbReference type="InterPro" id="IPR052343">
    <property type="entry name" value="Retrotransposon-Effector_Assoc"/>
</dbReference>
<reference evidence="2" key="1">
    <citation type="journal article" date="2023" name="Plant J.">
        <title>Genome sequences and population genomics provide insights into the demographic history, inbreeding, and mutation load of two 'living fossil' tree species of Dipteronia.</title>
        <authorList>
            <person name="Feng Y."/>
            <person name="Comes H.P."/>
            <person name="Chen J."/>
            <person name="Zhu S."/>
            <person name="Lu R."/>
            <person name="Zhang X."/>
            <person name="Li P."/>
            <person name="Qiu J."/>
            <person name="Olsen K.M."/>
            <person name="Qiu Y."/>
        </authorList>
    </citation>
    <scope>NUCLEOTIDE SEQUENCE</scope>
    <source>
        <strain evidence="2">KIB01</strain>
    </source>
</reference>
<sequence length="270" mass="31250">MLKEMDFGRMWRNHVENCISSHALSVLVNGNPTREFRMEKGLHQGDPLSPFFFNMAVDDLSTLFRKVEGLIFKKFIFGEDTVHISHLQFMDDTILFLQPKVEYLRNARRIMRCYKLASGLRINFQKTSVVMVGKCRDPERNWTGTFTVNSFCQCLRGDQTWVTSDFKEIWQGLCPPKIKLFVWQHIHDRVLIKEVLSRNQKVFKDGLVDLVVMEDMVKDVISAEILAITKAREFVMTKPKLADRNLVMVSDSKVAVDWVNNSGFGSLNHA</sequence>
<proteinExistence type="predicted"/>
<dbReference type="InterPro" id="IPR043502">
    <property type="entry name" value="DNA/RNA_pol_sf"/>
</dbReference>
<keyword evidence="3" id="KW-1185">Reference proteome</keyword>
<name>A0AAD9XN94_9ROSI</name>
<protein>
    <recommendedName>
        <fullName evidence="1">Reverse transcriptase domain-containing protein</fullName>
    </recommendedName>
</protein>
<organism evidence="2 3">
    <name type="scientific">Dipteronia dyeriana</name>
    <dbReference type="NCBI Taxonomy" id="168575"/>
    <lineage>
        <taxon>Eukaryota</taxon>
        <taxon>Viridiplantae</taxon>
        <taxon>Streptophyta</taxon>
        <taxon>Embryophyta</taxon>
        <taxon>Tracheophyta</taxon>
        <taxon>Spermatophyta</taxon>
        <taxon>Magnoliopsida</taxon>
        <taxon>eudicotyledons</taxon>
        <taxon>Gunneridae</taxon>
        <taxon>Pentapetalae</taxon>
        <taxon>rosids</taxon>
        <taxon>malvids</taxon>
        <taxon>Sapindales</taxon>
        <taxon>Sapindaceae</taxon>
        <taxon>Hippocastanoideae</taxon>
        <taxon>Acereae</taxon>
        <taxon>Dipteronia</taxon>
    </lineage>
</organism>